<protein>
    <submittedName>
        <fullName evidence="1">Uncharacterized protein</fullName>
    </submittedName>
</protein>
<evidence type="ECO:0000313" key="2">
    <source>
        <dbReference type="Proteomes" id="UP000224460"/>
    </source>
</evidence>
<keyword evidence="2" id="KW-1185">Reference proteome</keyword>
<comment type="caution">
    <text evidence="1">The sequence shown here is derived from an EMBL/GenBank/DDBJ whole genome shotgun (WGS) entry which is preliminary data.</text>
</comment>
<gene>
    <name evidence="1" type="ORF">CS063_06615</name>
</gene>
<evidence type="ECO:0000313" key="1">
    <source>
        <dbReference type="EMBL" id="PHV71359.1"/>
    </source>
</evidence>
<proteinExistence type="predicted"/>
<reference evidence="1" key="1">
    <citation type="submission" date="2017-10" db="EMBL/GenBank/DDBJ databases">
        <title>Genome sequence of cellulolytic Lachnospiraceae bacterium XHS1971 isolated from hotspring sediment.</title>
        <authorList>
            <person name="Vasudevan G."/>
            <person name="Joshi A.J."/>
            <person name="Hivarkar S."/>
            <person name="Lanjekar V.B."/>
            <person name="Dhakephalkar P.K."/>
            <person name="Dagar S."/>
        </authorList>
    </citation>
    <scope>NUCLEOTIDE SEQUENCE</scope>
    <source>
        <strain evidence="1">XHS1971</strain>
    </source>
</reference>
<accession>A0AC61DDM3</accession>
<dbReference type="EMBL" id="PEDL01000004">
    <property type="protein sequence ID" value="PHV71359.1"/>
    <property type="molecule type" value="Genomic_DNA"/>
</dbReference>
<sequence>MEELFQKLKGIIEVLEQIKTLTDNQTTVLLSEITTLEEESNLLDMIEQMAAYKDEMMNALHKEEDEFQKLYAMHKQSLAESNCLADIQKQVGSILQMQQIIVETEQNNLLLMQKRVRMKSEKVALPANHAKVTAAYQRQQKKS</sequence>
<dbReference type="Proteomes" id="UP000224460">
    <property type="component" value="Unassembled WGS sequence"/>
</dbReference>
<name>A0AC61DDM3_9FIRM</name>
<organism evidence="1 2">
    <name type="scientific">Sporanaerobium hydrogeniformans</name>
    <dbReference type="NCBI Taxonomy" id="3072179"/>
    <lineage>
        <taxon>Bacteria</taxon>
        <taxon>Bacillati</taxon>
        <taxon>Bacillota</taxon>
        <taxon>Clostridia</taxon>
        <taxon>Lachnospirales</taxon>
        <taxon>Lachnospiraceae</taxon>
        <taxon>Sporanaerobium</taxon>
    </lineage>
</organism>